<evidence type="ECO:0000259" key="7">
    <source>
        <dbReference type="Pfam" id="PF11926"/>
    </source>
</evidence>
<keyword evidence="3 5" id="KW-0808">Transferase</keyword>
<feature type="region of interest" description="Disordered" evidence="6">
    <location>
        <begin position="16"/>
        <end position="40"/>
    </location>
</feature>
<dbReference type="InterPro" id="IPR001525">
    <property type="entry name" value="C5_MeTfrase"/>
</dbReference>
<accession>A0ABD3ICD5</accession>
<dbReference type="Gene3D" id="3.40.50.150">
    <property type="entry name" value="Vaccinia Virus protein VP39"/>
    <property type="match status" value="1"/>
</dbReference>
<dbReference type="InterPro" id="IPR018117">
    <property type="entry name" value="C5_DNA_meth_AS"/>
</dbReference>
<comment type="similarity">
    <text evidence="5">Belongs to the class I-like SAM-binding methyltransferase superfamily. C5-methyltransferase family.</text>
</comment>
<evidence type="ECO:0000256" key="4">
    <source>
        <dbReference type="ARBA" id="ARBA00022691"/>
    </source>
</evidence>
<dbReference type="EC" id="2.1.1.37" evidence="1"/>
<dbReference type="PANTHER" id="PTHR23068">
    <property type="entry name" value="DNA CYTOSINE-5- -METHYLTRANSFERASE 3-RELATED"/>
    <property type="match status" value="1"/>
</dbReference>
<keyword evidence="4 5" id="KW-0949">S-adenosyl-L-methionine</keyword>
<feature type="compositionally biased region" description="Low complexity" evidence="6">
    <location>
        <begin position="630"/>
        <end position="642"/>
    </location>
</feature>
<sequence>MERLLDKIRDLEREAQKLASKSQEDGRDLKEEQHCDHGQNPDWIQEVRRSSGEWTDKPLVVLSLFDGIGGVWVALDRLGIPFIGYSCEVKQTATQVVKHRYGNVHHFGDVMDLDKDDIQEKVDLVIGGFPCQDLSCMGLRRGLHGSRSRLFFEMLRIIKVFKPTWFLAENVASMSWVDRLEISKHLGTNPIEIDSEMITPSKRKRIYWSNIPYPDRIPKIRDHESTSLQSVLQNATALDKKIGCILSNNNPTGNVRLELVRDDTTNKLRDINVVEVELAMGYPRGYTSVKFKQSPEKTSPSSDNRSEVSCTTITRYAGDKVLRSKIMVQASPKSVQEIRSPKSPRNSSNTRWNLLGNTFSVPVICYLLSPLLNRDVRRAPRPICLPKNIKESECSAMDPGEVWALYNGHQRPNWYAVIVSRSGDRFSDAEIQQGQKRPPVDFEVKFMEMSAAYAAREPDEWNTNRGTGLFHVRGSVDKQTSWIAFSHRVSTFLKVDDNYFIYPCKDEVWAIYDADSKACEMLVYVTASYISKKAKEGVPGKEGFFARCRLLQRTEPELYRFLDKEIKYTDLSVFSFRAPFHYKNESNLLRVELTRKQRKQIGDGGKPSKRRKRDFDSESEEEEEAEEVGSADSDAAVLDADD</sequence>
<evidence type="ECO:0000256" key="6">
    <source>
        <dbReference type="SAM" id="MobiDB-lite"/>
    </source>
</evidence>
<name>A0ABD3ICD5_9MARC</name>
<evidence type="ECO:0000256" key="2">
    <source>
        <dbReference type="ARBA" id="ARBA00022603"/>
    </source>
</evidence>
<evidence type="ECO:0000313" key="9">
    <source>
        <dbReference type="Proteomes" id="UP001633002"/>
    </source>
</evidence>
<dbReference type="SUPFAM" id="SSF53335">
    <property type="entry name" value="S-adenosyl-L-methionine-dependent methyltransferases"/>
    <property type="match status" value="1"/>
</dbReference>
<dbReference type="PROSITE" id="PS51679">
    <property type="entry name" value="SAM_MT_C5"/>
    <property type="match status" value="1"/>
</dbReference>
<evidence type="ECO:0000256" key="3">
    <source>
        <dbReference type="ARBA" id="ARBA00022679"/>
    </source>
</evidence>
<protein>
    <recommendedName>
        <fullName evidence="1">DNA (cytosine-5-)-methyltransferase</fullName>
        <ecNumber evidence="1">2.1.1.37</ecNumber>
    </recommendedName>
</protein>
<dbReference type="AlphaFoldDB" id="A0ABD3ICD5"/>
<organism evidence="8 9">
    <name type="scientific">Riccia sorocarpa</name>
    <dbReference type="NCBI Taxonomy" id="122646"/>
    <lineage>
        <taxon>Eukaryota</taxon>
        <taxon>Viridiplantae</taxon>
        <taxon>Streptophyta</taxon>
        <taxon>Embryophyta</taxon>
        <taxon>Marchantiophyta</taxon>
        <taxon>Marchantiopsida</taxon>
        <taxon>Marchantiidae</taxon>
        <taxon>Marchantiales</taxon>
        <taxon>Ricciaceae</taxon>
        <taxon>Riccia</taxon>
    </lineage>
</organism>
<feature type="region of interest" description="Disordered" evidence="6">
    <location>
        <begin position="598"/>
        <end position="642"/>
    </location>
</feature>
<gene>
    <name evidence="8" type="ORF">R1sor_018424</name>
</gene>
<feature type="domain" description="DUF3444" evidence="7">
    <location>
        <begin position="392"/>
        <end position="517"/>
    </location>
</feature>
<dbReference type="Pfam" id="PF11926">
    <property type="entry name" value="DUF3444"/>
    <property type="match status" value="1"/>
</dbReference>
<dbReference type="GO" id="GO:0003886">
    <property type="term" value="F:DNA (cytosine-5-)-methyltransferase activity"/>
    <property type="evidence" value="ECO:0007669"/>
    <property type="project" value="UniProtKB-EC"/>
</dbReference>
<dbReference type="GO" id="GO:0032259">
    <property type="term" value="P:methylation"/>
    <property type="evidence" value="ECO:0007669"/>
    <property type="project" value="UniProtKB-KW"/>
</dbReference>
<keyword evidence="9" id="KW-1185">Reference proteome</keyword>
<dbReference type="Proteomes" id="UP001633002">
    <property type="component" value="Unassembled WGS sequence"/>
</dbReference>
<comment type="caution">
    <text evidence="8">The sequence shown here is derived from an EMBL/GenBank/DDBJ whole genome shotgun (WGS) entry which is preliminary data.</text>
</comment>
<dbReference type="InterPro" id="IPR029063">
    <property type="entry name" value="SAM-dependent_MTases_sf"/>
</dbReference>
<proteinExistence type="inferred from homology"/>
<dbReference type="PROSITE" id="PS00094">
    <property type="entry name" value="C5_MTASE_1"/>
    <property type="match status" value="1"/>
</dbReference>
<evidence type="ECO:0000313" key="8">
    <source>
        <dbReference type="EMBL" id="KAL3700402.1"/>
    </source>
</evidence>
<dbReference type="PANTHER" id="PTHR23068:SF52">
    <property type="entry name" value="DUF3444 DOMAIN-CONTAINING PROTEIN"/>
    <property type="match status" value="1"/>
</dbReference>
<evidence type="ECO:0000256" key="1">
    <source>
        <dbReference type="ARBA" id="ARBA00011975"/>
    </source>
</evidence>
<dbReference type="InterPro" id="IPR024593">
    <property type="entry name" value="DUF3444"/>
</dbReference>
<dbReference type="EMBL" id="JBJQOH010000001">
    <property type="protein sequence ID" value="KAL3700402.1"/>
    <property type="molecule type" value="Genomic_DNA"/>
</dbReference>
<feature type="compositionally biased region" description="Acidic residues" evidence="6">
    <location>
        <begin position="617"/>
        <end position="629"/>
    </location>
</feature>
<feature type="active site" evidence="5">
    <location>
        <position position="131"/>
    </location>
</feature>
<evidence type="ECO:0000256" key="5">
    <source>
        <dbReference type="PROSITE-ProRule" id="PRU01016"/>
    </source>
</evidence>
<dbReference type="Pfam" id="PF00145">
    <property type="entry name" value="DNA_methylase"/>
    <property type="match status" value="1"/>
</dbReference>
<keyword evidence="2 5" id="KW-0489">Methyltransferase</keyword>
<dbReference type="InterPro" id="IPR050390">
    <property type="entry name" value="C5-Methyltransferase"/>
</dbReference>
<reference evidence="8 9" key="1">
    <citation type="submission" date="2024-09" db="EMBL/GenBank/DDBJ databases">
        <title>Chromosome-scale assembly of Riccia sorocarpa.</title>
        <authorList>
            <person name="Paukszto L."/>
        </authorList>
    </citation>
    <scope>NUCLEOTIDE SEQUENCE [LARGE SCALE GENOMIC DNA]</scope>
    <source>
        <strain evidence="8">LP-2024</strain>
        <tissue evidence="8">Aerial parts of the thallus</tissue>
    </source>
</reference>